<evidence type="ECO:0008006" key="4">
    <source>
        <dbReference type="Google" id="ProtNLM"/>
    </source>
</evidence>
<organism evidence="2 3">
    <name type="scientific">Flavobacterium chuncheonense</name>
    <dbReference type="NCBI Taxonomy" id="2026653"/>
    <lineage>
        <taxon>Bacteria</taxon>
        <taxon>Pseudomonadati</taxon>
        <taxon>Bacteroidota</taxon>
        <taxon>Flavobacteriia</taxon>
        <taxon>Flavobacteriales</taxon>
        <taxon>Flavobacteriaceae</taxon>
        <taxon>Flavobacterium</taxon>
    </lineage>
</organism>
<keyword evidence="1" id="KW-0812">Transmembrane</keyword>
<dbReference type="Proteomes" id="UP001597534">
    <property type="component" value="Unassembled WGS sequence"/>
</dbReference>
<keyword evidence="3" id="KW-1185">Reference proteome</keyword>
<accession>A0ABW5YJF5</accession>
<evidence type="ECO:0000313" key="3">
    <source>
        <dbReference type="Proteomes" id="UP001597534"/>
    </source>
</evidence>
<feature type="transmembrane region" description="Helical" evidence="1">
    <location>
        <begin position="35"/>
        <end position="55"/>
    </location>
</feature>
<name>A0ABW5YJF5_9FLAO</name>
<protein>
    <recommendedName>
        <fullName evidence="4">Signal peptidase</fullName>
    </recommendedName>
</protein>
<comment type="caution">
    <text evidence="2">The sequence shown here is derived from an EMBL/GenBank/DDBJ whole genome shotgun (WGS) entry which is preliminary data.</text>
</comment>
<evidence type="ECO:0000256" key="1">
    <source>
        <dbReference type="SAM" id="Phobius"/>
    </source>
</evidence>
<keyword evidence="1" id="KW-1133">Transmembrane helix</keyword>
<dbReference type="EMBL" id="JBHUPC010000010">
    <property type="protein sequence ID" value="MFD2891032.1"/>
    <property type="molecule type" value="Genomic_DNA"/>
</dbReference>
<gene>
    <name evidence="2" type="ORF">ACFS5J_03280</name>
</gene>
<proteinExistence type="predicted"/>
<keyword evidence="1" id="KW-0472">Membrane</keyword>
<reference evidence="3" key="1">
    <citation type="journal article" date="2019" name="Int. J. Syst. Evol. Microbiol.">
        <title>The Global Catalogue of Microorganisms (GCM) 10K type strain sequencing project: providing services to taxonomists for standard genome sequencing and annotation.</title>
        <authorList>
            <consortium name="The Broad Institute Genomics Platform"/>
            <consortium name="The Broad Institute Genome Sequencing Center for Infectious Disease"/>
            <person name="Wu L."/>
            <person name="Ma J."/>
        </authorList>
    </citation>
    <scope>NUCLEOTIDE SEQUENCE [LARGE SCALE GENOMIC DNA]</scope>
    <source>
        <strain evidence="3">KCTC 22671</strain>
    </source>
</reference>
<sequence>MKNIITIIIFFLGTIVVQSQTPIDPDGDPGQAVPIDNWIIPLMLLGLGLFCYTFYKKQKQVL</sequence>
<evidence type="ECO:0000313" key="2">
    <source>
        <dbReference type="EMBL" id="MFD2891032.1"/>
    </source>
</evidence>
<dbReference type="RefSeq" id="WP_379810560.1">
    <property type="nucleotide sequence ID" value="NZ_JBHUPC010000010.1"/>
</dbReference>